<dbReference type="InterPro" id="IPR009164">
    <property type="entry name" value="FBPtase_class3"/>
</dbReference>
<sequence length="656" mass="76719">MNNYWDQEINNNIQYIKQLSKQYPTINSACTEVINLEAILNLPKGTEHYLSDIHGEYEAFIHVLNNASGVIRRKIDYIFDNTIREHEKRRLAMLIYYPEQILEKVKNEEENLLEWYEITLHRLVLVCREISSKYTRSKVRKALPKDFEYIIEELLHEQQREVNKQEYYDGIINTIIEINRADNFMIAICRVIQRLAIDRLHIIGDIYDRGPGAHIILDKLMQHHSIDIQWGNHDILWMGAAAGSLACIASTIRISARYGNLNTIEEGYGINLLPLATFAMEYYKDDNCNNFDLVVSDKSAYTCKEINIIKKIHKAISIIQFKLEGKIIQRNPNFIMNDRLLLNMIDYEKGIIKIAEKTYKLSDNYFPTINPKNPYELTIEEKDVMEKLRLSYKNNEKLQKHTRFLFSKGSMYLTYNSNLLFHGCIPMDKKGVFNKVTIDGESYGGKELIDKIEMLIREYYFNNNNELNNIDYFWYLWTGPDSPLFGKNKMATFERYFLNDKAIKKEDKNSYYRYRDSEDKCREILQEFGISEDNSHIINGHVPVEVKKGESPIKAKGKLLVIDGGLSEAYQHITGIAGYTLIYNSYGLLMVAHEKFESKKKAIDNEKDIVSSYQILEKNNKRLRVKNTDIGKELKKEIIGLKMLLQAYHKGIIKEK</sequence>
<dbReference type="GO" id="GO:0042132">
    <property type="term" value="F:fructose 1,6-bisphosphate 1-phosphatase activity"/>
    <property type="evidence" value="ECO:0007669"/>
    <property type="project" value="UniProtKB-UniRule"/>
</dbReference>
<evidence type="ECO:0000256" key="3">
    <source>
        <dbReference type="ARBA" id="ARBA00023277"/>
    </source>
</evidence>
<dbReference type="InterPro" id="IPR029052">
    <property type="entry name" value="Metallo-depent_PP-like"/>
</dbReference>
<protein>
    <recommendedName>
        <fullName evidence="4">Fructose-1,6-bisphosphatase class 3</fullName>
        <shortName evidence="4">FBPase class 3</shortName>
        <ecNumber evidence="4">3.1.3.11</ecNumber>
    </recommendedName>
    <alternativeName>
        <fullName evidence="4">D-fructose-1,6-bisphosphate 1-phosphohydrolase class 3</fullName>
    </alternativeName>
</protein>
<comment type="cofactor">
    <cofactor evidence="4">
        <name>Mn(2+)</name>
        <dbReference type="ChEBI" id="CHEBI:29035"/>
    </cofactor>
</comment>
<dbReference type="KEGG" id="vgu:HYG85_01230"/>
<dbReference type="SUPFAM" id="SSF56300">
    <property type="entry name" value="Metallo-dependent phosphatases"/>
    <property type="match status" value="2"/>
</dbReference>
<evidence type="ECO:0000313" key="6">
    <source>
        <dbReference type="Proteomes" id="UP000677305"/>
    </source>
</evidence>
<keyword evidence="2 4" id="KW-0464">Manganese</keyword>
<dbReference type="GO" id="GO:0006094">
    <property type="term" value="P:gluconeogenesis"/>
    <property type="evidence" value="ECO:0007669"/>
    <property type="project" value="UniProtKB-UniRule"/>
</dbReference>
<comment type="similarity">
    <text evidence="4">Belongs to the FBPase class 3 family.</text>
</comment>
<organism evidence="5 6">
    <name type="scientific">Vallitalea guaymasensis</name>
    <dbReference type="NCBI Taxonomy" id="1185412"/>
    <lineage>
        <taxon>Bacteria</taxon>
        <taxon>Bacillati</taxon>
        <taxon>Bacillota</taxon>
        <taxon>Clostridia</taxon>
        <taxon>Lachnospirales</taxon>
        <taxon>Vallitaleaceae</taxon>
        <taxon>Vallitalea</taxon>
    </lineage>
</organism>
<keyword evidence="1 4" id="KW-0378">Hydrolase</keyword>
<proteinExistence type="inferred from homology"/>
<dbReference type="Proteomes" id="UP000677305">
    <property type="component" value="Chromosome"/>
</dbReference>
<dbReference type="HAMAP" id="MF_01854">
    <property type="entry name" value="FBPase_class3"/>
    <property type="match status" value="1"/>
</dbReference>
<gene>
    <name evidence="4" type="primary">fbp</name>
    <name evidence="5" type="ORF">HYG85_01230</name>
</gene>
<dbReference type="PIRSF" id="PIRSF000906">
    <property type="entry name" value="FBPtase_Bacill"/>
    <property type="match status" value="1"/>
</dbReference>
<keyword evidence="3 4" id="KW-0119">Carbohydrate metabolism</keyword>
<evidence type="ECO:0000256" key="2">
    <source>
        <dbReference type="ARBA" id="ARBA00023211"/>
    </source>
</evidence>
<keyword evidence="6" id="KW-1185">Reference proteome</keyword>
<dbReference type="EMBL" id="CP058561">
    <property type="protein sequence ID" value="QUH27613.1"/>
    <property type="molecule type" value="Genomic_DNA"/>
</dbReference>
<comment type="catalytic activity">
    <reaction evidence="4">
        <text>beta-D-fructose 1,6-bisphosphate + H2O = beta-D-fructose 6-phosphate + phosphate</text>
        <dbReference type="Rhea" id="RHEA:11064"/>
        <dbReference type="ChEBI" id="CHEBI:15377"/>
        <dbReference type="ChEBI" id="CHEBI:32966"/>
        <dbReference type="ChEBI" id="CHEBI:43474"/>
        <dbReference type="ChEBI" id="CHEBI:57634"/>
        <dbReference type="EC" id="3.1.3.11"/>
    </reaction>
</comment>
<evidence type="ECO:0000256" key="4">
    <source>
        <dbReference type="HAMAP-Rule" id="MF_01854"/>
    </source>
</evidence>
<reference evidence="5 6" key="1">
    <citation type="submission" date="2020-07" db="EMBL/GenBank/DDBJ databases">
        <title>Vallitalea guaymasensis genome.</title>
        <authorList>
            <person name="Postec A."/>
        </authorList>
    </citation>
    <scope>NUCLEOTIDE SEQUENCE [LARGE SCALE GENOMIC DNA]</scope>
    <source>
        <strain evidence="5 6">Ra1766G1</strain>
    </source>
</reference>
<name>A0A8J8M7F5_9FIRM</name>
<dbReference type="RefSeq" id="WP_212691952.1">
    <property type="nucleotide sequence ID" value="NZ_CP058561.1"/>
</dbReference>
<dbReference type="Pfam" id="PF06874">
    <property type="entry name" value="FBPase_2"/>
    <property type="match status" value="1"/>
</dbReference>
<dbReference type="Gene3D" id="3.60.21.10">
    <property type="match status" value="1"/>
</dbReference>
<evidence type="ECO:0000256" key="1">
    <source>
        <dbReference type="ARBA" id="ARBA00022801"/>
    </source>
</evidence>
<evidence type="ECO:0000313" key="5">
    <source>
        <dbReference type="EMBL" id="QUH27613.1"/>
    </source>
</evidence>
<dbReference type="EC" id="3.1.3.11" evidence="4"/>
<dbReference type="UniPathway" id="UPA00138"/>
<accession>A0A8J8M7F5</accession>
<dbReference type="AlphaFoldDB" id="A0A8J8M7F5"/>
<comment type="pathway">
    <text evidence="4">Carbohydrate biosynthesis; gluconeogenesis.</text>
</comment>